<keyword evidence="2" id="KW-1185">Reference proteome</keyword>
<protein>
    <submittedName>
        <fullName evidence="1">Uncharacterized protein</fullName>
    </submittedName>
</protein>
<reference evidence="1 2" key="1">
    <citation type="journal article" date="2018" name="Genome Biol. Evol.">
        <title>Multiple Roots of Fruiting Body Formation in Amoebozoa.</title>
        <authorList>
            <person name="Hillmann F."/>
            <person name="Forbes G."/>
            <person name="Novohradska S."/>
            <person name="Ferling I."/>
            <person name="Riege K."/>
            <person name="Groth M."/>
            <person name="Westermann M."/>
            <person name="Marz M."/>
            <person name="Spaller T."/>
            <person name="Winckler T."/>
            <person name="Schaap P."/>
            <person name="Glockner G."/>
        </authorList>
    </citation>
    <scope>NUCLEOTIDE SEQUENCE [LARGE SCALE GENOMIC DNA]</scope>
    <source>
        <strain evidence="1 2">Jena</strain>
    </source>
</reference>
<proteinExistence type="predicted"/>
<dbReference type="Proteomes" id="UP000241769">
    <property type="component" value="Unassembled WGS sequence"/>
</dbReference>
<dbReference type="InParanoid" id="A0A2P6MRA3"/>
<evidence type="ECO:0000313" key="2">
    <source>
        <dbReference type="Proteomes" id="UP000241769"/>
    </source>
</evidence>
<dbReference type="AlphaFoldDB" id="A0A2P6MRA3"/>
<dbReference type="EMBL" id="MDYQ01000482">
    <property type="protein sequence ID" value="PRP74235.1"/>
    <property type="molecule type" value="Genomic_DNA"/>
</dbReference>
<comment type="caution">
    <text evidence="1">The sequence shown here is derived from an EMBL/GenBank/DDBJ whole genome shotgun (WGS) entry which is preliminary data.</text>
</comment>
<organism evidence="1 2">
    <name type="scientific">Planoprotostelium fungivorum</name>
    <dbReference type="NCBI Taxonomy" id="1890364"/>
    <lineage>
        <taxon>Eukaryota</taxon>
        <taxon>Amoebozoa</taxon>
        <taxon>Evosea</taxon>
        <taxon>Variosea</taxon>
        <taxon>Cavosteliida</taxon>
        <taxon>Cavosteliaceae</taxon>
        <taxon>Planoprotostelium</taxon>
    </lineage>
</organism>
<gene>
    <name evidence="1" type="ORF">PROFUN_16241</name>
</gene>
<evidence type="ECO:0000313" key="1">
    <source>
        <dbReference type="EMBL" id="PRP74235.1"/>
    </source>
</evidence>
<accession>A0A2P6MRA3</accession>
<name>A0A2P6MRA3_9EUKA</name>
<sequence length="142" mass="16106">MNDTHDIIDLTHDTYDTDTHTQRHDGLITTSTLTNGAVHIVWENCLLFQITDHSSQFHEAFTAHHDYCLQCGLYSYGLPLLFTIFMGIVDIHPGFSAGWLAVTFMYIKGYPTLDQGTIYGMSSRQLLRVVRTTVNLLHGMAR</sequence>